<dbReference type="GO" id="GO:0007166">
    <property type="term" value="P:cell surface receptor signaling pathway"/>
    <property type="evidence" value="ECO:0007669"/>
    <property type="project" value="TreeGrafter"/>
</dbReference>
<evidence type="ECO:0000256" key="10">
    <source>
        <dbReference type="ARBA" id="ARBA00023319"/>
    </source>
</evidence>
<keyword evidence="4 11" id="KW-0732">Signal</keyword>
<organism evidence="13 14">
    <name type="scientific">Silurus meridionalis</name>
    <name type="common">Southern catfish</name>
    <name type="synonym">Silurus soldatovi meridionalis</name>
    <dbReference type="NCBI Taxonomy" id="175797"/>
    <lineage>
        <taxon>Eukaryota</taxon>
        <taxon>Metazoa</taxon>
        <taxon>Chordata</taxon>
        <taxon>Craniata</taxon>
        <taxon>Vertebrata</taxon>
        <taxon>Euteleostomi</taxon>
        <taxon>Actinopterygii</taxon>
        <taxon>Neopterygii</taxon>
        <taxon>Teleostei</taxon>
        <taxon>Ostariophysi</taxon>
        <taxon>Siluriformes</taxon>
        <taxon>Siluridae</taxon>
        <taxon>Silurus</taxon>
    </lineage>
</organism>
<gene>
    <name evidence="13" type="ORF">HF521_008217</name>
</gene>
<evidence type="ECO:0000256" key="4">
    <source>
        <dbReference type="ARBA" id="ARBA00022729"/>
    </source>
</evidence>
<dbReference type="GO" id="GO:0071222">
    <property type="term" value="P:cellular response to lipopolysaccharide"/>
    <property type="evidence" value="ECO:0007669"/>
    <property type="project" value="TreeGrafter"/>
</dbReference>
<dbReference type="GO" id="GO:0006955">
    <property type="term" value="P:immune response"/>
    <property type="evidence" value="ECO:0007669"/>
    <property type="project" value="TreeGrafter"/>
</dbReference>
<keyword evidence="10" id="KW-0393">Immunoglobulin domain</keyword>
<feature type="domain" description="Ig-like" evidence="12">
    <location>
        <begin position="29"/>
        <end position="119"/>
    </location>
</feature>
<protein>
    <recommendedName>
        <fullName evidence="12">Ig-like domain-containing protein</fullName>
    </recommendedName>
</protein>
<proteinExistence type="predicted"/>
<evidence type="ECO:0000256" key="5">
    <source>
        <dbReference type="ARBA" id="ARBA00022989"/>
    </source>
</evidence>
<dbReference type="SMART" id="SM00406">
    <property type="entry name" value="IGv"/>
    <property type="match status" value="1"/>
</dbReference>
<dbReference type="PROSITE" id="PS50835">
    <property type="entry name" value="IG_LIKE"/>
    <property type="match status" value="1"/>
</dbReference>
<keyword evidence="8" id="KW-0675">Receptor</keyword>
<dbReference type="Proteomes" id="UP000606274">
    <property type="component" value="Unassembled WGS sequence"/>
</dbReference>
<evidence type="ECO:0000256" key="11">
    <source>
        <dbReference type="SAM" id="SignalP"/>
    </source>
</evidence>
<sequence length="128" mass="14546">MQTYVYLLVFLHIADGCTLGDYNQIIINASPGGSAVLPCSCAGQQDTVPNLKWQYRKDPPHVFYDIYPIEETDRFKGRIQMVNADAPGNFTIQISHLTAEDEGTYQCQDKNRTSNYRLVYLKVKGHKN</sequence>
<accession>A0A8T0ASD2</accession>
<evidence type="ECO:0000256" key="3">
    <source>
        <dbReference type="ARBA" id="ARBA00022692"/>
    </source>
</evidence>
<name>A0A8T0ASD2_SILME</name>
<dbReference type="InterPro" id="IPR013783">
    <property type="entry name" value="Ig-like_fold"/>
</dbReference>
<keyword evidence="2" id="KW-1003">Cell membrane</keyword>
<evidence type="ECO:0000256" key="9">
    <source>
        <dbReference type="ARBA" id="ARBA00023180"/>
    </source>
</evidence>
<dbReference type="InterPro" id="IPR036179">
    <property type="entry name" value="Ig-like_dom_sf"/>
</dbReference>
<keyword evidence="14" id="KW-1185">Reference proteome</keyword>
<dbReference type="GO" id="GO:0031295">
    <property type="term" value="P:T cell costimulation"/>
    <property type="evidence" value="ECO:0007669"/>
    <property type="project" value="TreeGrafter"/>
</dbReference>
<evidence type="ECO:0000313" key="14">
    <source>
        <dbReference type="Proteomes" id="UP000606274"/>
    </source>
</evidence>
<keyword evidence="7" id="KW-1015">Disulfide bond</keyword>
<dbReference type="GO" id="GO:0009897">
    <property type="term" value="C:external side of plasma membrane"/>
    <property type="evidence" value="ECO:0007669"/>
    <property type="project" value="TreeGrafter"/>
</dbReference>
<dbReference type="SUPFAM" id="SSF48726">
    <property type="entry name" value="Immunoglobulin"/>
    <property type="match status" value="1"/>
</dbReference>
<keyword evidence="5" id="KW-1133">Transmembrane helix</keyword>
<dbReference type="SMART" id="SM00409">
    <property type="entry name" value="IG"/>
    <property type="match status" value="1"/>
</dbReference>
<evidence type="ECO:0000256" key="8">
    <source>
        <dbReference type="ARBA" id="ARBA00023170"/>
    </source>
</evidence>
<feature type="chain" id="PRO_5035920059" description="Ig-like domain-containing protein" evidence="11">
    <location>
        <begin position="17"/>
        <end position="128"/>
    </location>
</feature>
<dbReference type="Pfam" id="PF07686">
    <property type="entry name" value="V-set"/>
    <property type="match status" value="1"/>
</dbReference>
<evidence type="ECO:0000256" key="6">
    <source>
        <dbReference type="ARBA" id="ARBA00023136"/>
    </source>
</evidence>
<comment type="subcellular location">
    <subcellularLocation>
        <location evidence="1">Cell membrane</location>
        <topology evidence="1">Single-pass type I membrane protein</topology>
    </subcellularLocation>
</comment>
<comment type="caution">
    <text evidence="13">The sequence shown here is derived from an EMBL/GenBank/DDBJ whole genome shotgun (WGS) entry which is preliminary data.</text>
</comment>
<dbReference type="Gene3D" id="2.60.40.10">
    <property type="entry name" value="Immunoglobulins"/>
    <property type="match status" value="1"/>
</dbReference>
<evidence type="ECO:0000259" key="12">
    <source>
        <dbReference type="PROSITE" id="PS50835"/>
    </source>
</evidence>
<evidence type="ECO:0000256" key="2">
    <source>
        <dbReference type="ARBA" id="ARBA00022475"/>
    </source>
</evidence>
<dbReference type="AlphaFoldDB" id="A0A8T0ASD2"/>
<dbReference type="InterPro" id="IPR013106">
    <property type="entry name" value="Ig_V-set"/>
</dbReference>
<dbReference type="InterPro" id="IPR051713">
    <property type="entry name" value="T-cell_Activation_Regulation"/>
</dbReference>
<evidence type="ECO:0000256" key="7">
    <source>
        <dbReference type="ARBA" id="ARBA00023157"/>
    </source>
</evidence>
<reference evidence="13" key="1">
    <citation type="submission" date="2020-08" db="EMBL/GenBank/DDBJ databases">
        <title>Chromosome-level assembly of Southern catfish (Silurus meridionalis) provides insights into visual adaptation to the nocturnal and benthic lifestyles.</title>
        <authorList>
            <person name="Zhang Y."/>
            <person name="Wang D."/>
            <person name="Peng Z."/>
        </authorList>
    </citation>
    <scope>NUCLEOTIDE SEQUENCE</scope>
    <source>
        <strain evidence="13">SWU-2019-XX</strain>
        <tissue evidence="13">Muscle</tissue>
    </source>
</reference>
<dbReference type="PANTHER" id="PTHR25466:SF14">
    <property type="entry name" value="BUTYROPHILIN SUBFAMILY 2 MEMBER A2-LIKE-RELATED"/>
    <property type="match status" value="1"/>
</dbReference>
<keyword evidence="9" id="KW-0325">Glycoprotein</keyword>
<dbReference type="InterPro" id="IPR007110">
    <property type="entry name" value="Ig-like_dom"/>
</dbReference>
<keyword evidence="6" id="KW-0472">Membrane</keyword>
<feature type="signal peptide" evidence="11">
    <location>
        <begin position="1"/>
        <end position="16"/>
    </location>
</feature>
<dbReference type="GO" id="GO:0042102">
    <property type="term" value="P:positive regulation of T cell proliferation"/>
    <property type="evidence" value="ECO:0007669"/>
    <property type="project" value="TreeGrafter"/>
</dbReference>
<evidence type="ECO:0000313" key="13">
    <source>
        <dbReference type="EMBL" id="KAF7694464.1"/>
    </source>
</evidence>
<dbReference type="GO" id="GO:0042130">
    <property type="term" value="P:negative regulation of T cell proliferation"/>
    <property type="evidence" value="ECO:0007669"/>
    <property type="project" value="TreeGrafter"/>
</dbReference>
<dbReference type="EMBL" id="JABFDY010000018">
    <property type="protein sequence ID" value="KAF7694464.1"/>
    <property type="molecule type" value="Genomic_DNA"/>
</dbReference>
<evidence type="ECO:0000256" key="1">
    <source>
        <dbReference type="ARBA" id="ARBA00004251"/>
    </source>
</evidence>
<keyword evidence="3" id="KW-0812">Transmembrane</keyword>
<dbReference type="InterPro" id="IPR003599">
    <property type="entry name" value="Ig_sub"/>
</dbReference>
<dbReference type="PANTHER" id="PTHR25466">
    <property type="entry name" value="T-LYMPHOCYTE ACTIVATION ANTIGEN"/>
    <property type="match status" value="1"/>
</dbReference>